<feature type="compositionally biased region" description="Polar residues" evidence="5">
    <location>
        <begin position="512"/>
        <end position="521"/>
    </location>
</feature>
<feature type="compositionally biased region" description="Acidic residues" evidence="5">
    <location>
        <begin position="673"/>
        <end position="697"/>
    </location>
</feature>
<comment type="similarity">
    <text evidence="3">Belongs to the AIM21 family.</text>
</comment>
<dbReference type="AlphaFoldDB" id="A0A367YAW0"/>
<evidence type="ECO:0000256" key="4">
    <source>
        <dbReference type="ARBA" id="ARBA00021016"/>
    </source>
</evidence>
<accession>A0A367YAW0</accession>
<evidence type="ECO:0000256" key="1">
    <source>
        <dbReference type="ARBA" id="ARBA00002092"/>
    </source>
</evidence>
<comment type="subcellular location">
    <subcellularLocation>
        <location evidence="2">Cytoplasm</location>
        <location evidence="2">Cytoskeleton</location>
        <location evidence="2">Actin patch</location>
    </subcellularLocation>
</comment>
<dbReference type="Proteomes" id="UP000253472">
    <property type="component" value="Unassembled WGS sequence"/>
</dbReference>
<organism evidence="6 7">
    <name type="scientific">Candida viswanathii</name>
    <dbReference type="NCBI Taxonomy" id="5486"/>
    <lineage>
        <taxon>Eukaryota</taxon>
        <taxon>Fungi</taxon>
        <taxon>Dikarya</taxon>
        <taxon>Ascomycota</taxon>
        <taxon>Saccharomycotina</taxon>
        <taxon>Pichiomycetes</taxon>
        <taxon>Debaryomycetaceae</taxon>
        <taxon>Candida/Lodderomyces clade</taxon>
        <taxon>Candida</taxon>
    </lineage>
</organism>
<name>A0A367YAW0_9ASCO</name>
<dbReference type="OrthoDB" id="4096963at2759"/>
<feature type="compositionally biased region" description="Low complexity" evidence="5">
    <location>
        <begin position="487"/>
        <end position="502"/>
    </location>
</feature>
<dbReference type="GO" id="GO:0030479">
    <property type="term" value="C:actin cortical patch"/>
    <property type="evidence" value="ECO:0007669"/>
    <property type="project" value="UniProtKB-SubCell"/>
</dbReference>
<feature type="compositionally biased region" description="Basic and acidic residues" evidence="5">
    <location>
        <begin position="294"/>
        <end position="306"/>
    </location>
</feature>
<feature type="compositionally biased region" description="Basic and acidic residues" evidence="5">
    <location>
        <begin position="773"/>
        <end position="796"/>
    </location>
</feature>
<keyword evidence="7" id="KW-1185">Reference proteome</keyword>
<feature type="compositionally biased region" description="Acidic residues" evidence="5">
    <location>
        <begin position="400"/>
        <end position="412"/>
    </location>
</feature>
<reference evidence="6 7" key="1">
    <citation type="submission" date="2018-06" db="EMBL/GenBank/DDBJ databases">
        <title>Whole genome sequencing of Candida tropicalis (genome annotated by CSBL at Korea University).</title>
        <authorList>
            <person name="Ahn J."/>
        </authorList>
    </citation>
    <scope>NUCLEOTIDE SEQUENCE [LARGE SCALE GENOMIC DNA]</scope>
    <source>
        <strain evidence="6 7">ATCC 20962</strain>
    </source>
</reference>
<feature type="compositionally biased region" description="Polar residues" evidence="5">
    <location>
        <begin position="309"/>
        <end position="321"/>
    </location>
</feature>
<feature type="compositionally biased region" description="Low complexity" evidence="5">
    <location>
        <begin position="47"/>
        <end position="63"/>
    </location>
</feature>
<sequence>MAEPNEEIAVNEVDPEVQQPLPTPHIPARPSRQSTPADQELSHTSDPTTATTTEPTTTPATTEHPSIPQRPISRPTRSQESKETKQELNAGQADAASSGIEDLDIPVIPSRPLRQQLEEPVVPQRPSRPQEPVIPQPPQTSSTATPEPIVPNRPQKKQEAEPIIPQRPQRTTSQEPVIPGRPESTKSKEDVTETEAQPPIPSRPASKTAEPVIPSRPERKAAKAAEPAVSSRPVTAPEDAKVELDNLIGQLEKDLDGTVEPSVHAPVENEDESPIEPVTSSSGLRLPADEDAGEQTHPEDQSREAASEGQLNSENPNSLSTFGDGEVTPGNSNTKASFKSDEDEDDQRGNHLGHGDSSSFDDDVETISQEKEDDLEEAQGRRASEQPLVEPIVEAHEPTVGEEEDAGGDETDTEKVDAKEGEGESVEVKETVVTPPKEETKQSTPSIPSRPPKKASLSRSTTEEESIGLDHGKSNINKPIIPKRPTAESLTSADESTSSTSSGKPTIPVRPTKSSTSSSETVAKLKPPPPKPKKLSSKIAAFQQQLFNPTKSSSSADENEGEAEPTPRKPVDSSKFLLRFGGKGIPLPGMFNPGQIPVRPKSSAKDEDEEEEGSSRSAENAPVRRTRGPRGKKLPKAVSEAKVETESKFCLESGELFGLVFTKKVEDAQLEEELVEPEKAAEEDDLVVGGKEEEEEEVKPLRHVPSTISEPEDKTPIEEVEPEAPIHDAEVEPEEETPIKYVDPKEDTIAEPIAIPGEFEEEEPAHRVAVAPEPKEPLPDVVDRETEDKLNSSEESIVDVKQEMEDALTKDDEIV</sequence>
<feature type="compositionally biased region" description="Basic and acidic residues" evidence="5">
    <location>
        <begin position="77"/>
        <end position="86"/>
    </location>
</feature>
<evidence type="ECO:0000256" key="2">
    <source>
        <dbReference type="ARBA" id="ARBA00004134"/>
    </source>
</evidence>
<comment type="caution">
    <text evidence="6">The sequence shown here is derived from an EMBL/GenBank/DDBJ whole genome shotgun (WGS) entry which is preliminary data.</text>
</comment>
<feature type="compositionally biased region" description="Polar residues" evidence="5">
    <location>
        <begin position="31"/>
        <end position="46"/>
    </location>
</feature>
<feature type="compositionally biased region" description="Basic residues" evidence="5">
    <location>
        <begin position="624"/>
        <end position="635"/>
    </location>
</feature>
<feature type="region of interest" description="Disordered" evidence="5">
    <location>
        <begin position="673"/>
        <end position="796"/>
    </location>
</feature>
<dbReference type="EMBL" id="QLNQ01000024">
    <property type="protein sequence ID" value="RCK62994.1"/>
    <property type="molecule type" value="Genomic_DNA"/>
</dbReference>
<feature type="region of interest" description="Disordered" evidence="5">
    <location>
        <begin position="1"/>
        <end position="645"/>
    </location>
</feature>
<feature type="compositionally biased region" description="Acidic residues" evidence="5">
    <location>
        <begin position="359"/>
        <end position="377"/>
    </location>
</feature>
<comment type="function">
    <text evidence="1">Involved in mitochondrial migration along actin filaments.</text>
</comment>
<dbReference type="STRING" id="5486.A0A367YAW0"/>
<evidence type="ECO:0000313" key="7">
    <source>
        <dbReference type="Proteomes" id="UP000253472"/>
    </source>
</evidence>
<gene>
    <name evidence="6" type="primary">AIM21_0</name>
    <name evidence="6" type="ORF">Cantr_09938</name>
</gene>
<proteinExistence type="inferred from homology"/>
<evidence type="ECO:0000256" key="5">
    <source>
        <dbReference type="SAM" id="MobiDB-lite"/>
    </source>
</evidence>
<dbReference type="InterPro" id="IPR021582">
    <property type="entry name" value="Aim21"/>
</dbReference>
<dbReference type="Pfam" id="PF11489">
    <property type="entry name" value="Aim21"/>
    <property type="match status" value="1"/>
</dbReference>
<protein>
    <recommendedName>
        <fullName evidence="4">Altered inheritance of mitochondria protein 21</fullName>
    </recommendedName>
</protein>
<feature type="compositionally biased region" description="Basic and acidic residues" evidence="5">
    <location>
        <begin position="413"/>
        <end position="441"/>
    </location>
</feature>
<evidence type="ECO:0000256" key="3">
    <source>
        <dbReference type="ARBA" id="ARBA00006466"/>
    </source>
</evidence>
<feature type="compositionally biased region" description="Polar residues" evidence="5">
    <location>
        <begin position="542"/>
        <end position="556"/>
    </location>
</feature>
<evidence type="ECO:0000313" key="6">
    <source>
        <dbReference type="EMBL" id="RCK62994.1"/>
    </source>
</evidence>